<dbReference type="PANTHER" id="PTHR30579:SF2">
    <property type="entry name" value="HTH-TYPE TRANSCRIPTIONAL REGULATOR ARGP"/>
    <property type="match status" value="1"/>
</dbReference>
<sequence length="318" mass="34952">MVNIDREGALLDRQQLETFATVVQHKHFRRAAAALNISPGAVSQRIKALEESVGAMLLMREPTIVPTQAGDAILRYIMAVRLLEYDALQRIKPDRFPPMDFAIAVNADSLATWFEPVAWQLARQHVSLEIIVDDQDHTLTSLARGDVKGCISTQRQPLPGFVAEFVGGMRYRCVAPPEFAGRHFANGFMLADALKVTAILFNRKDALHDSFLKSFFGVAVGKYVKHYFPSPGALLNGILNGLGYGLVPAMQADPLIASGQLVDLAPEQSLVVDLYWHHWESEPPPAAKISQLVMAHARHCLVQGYCSDESVSGHAKCG</sequence>
<organism evidence="6 7">
    <name type="scientific">Burkholderia multivorans</name>
    <dbReference type="NCBI Taxonomy" id="87883"/>
    <lineage>
        <taxon>Bacteria</taxon>
        <taxon>Pseudomonadati</taxon>
        <taxon>Pseudomonadota</taxon>
        <taxon>Betaproteobacteria</taxon>
        <taxon>Burkholderiales</taxon>
        <taxon>Burkholderiaceae</taxon>
        <taxon>Burkholderia</taxon>
        <taxon>Burkholderia cepacia complex</taxon>
    </lineage>
</organism>
<evidence type="ECO:0000256" key="4">
    <source>
        <dbReference type="ARBA" id="ARBA00023163"/>
    </source>
</evidence>
<accession>A0AAP2HQG3</accession>
<evidence type="ECO:0000256" key="1">
    <source>
        <dbReference type="ARBA" id="ARBA00009437"/>
    </source>
</evidence>
<evidence type="ECO:0000313" key="7">
    <source>
        <dbReference type="Proteomes" id="UP001196915"/>
    </source>
</evidence>
<reference evidence="6" key="1">
    <citation type="submission" date="2021-06" db="EMBL/GenBank/DDBJ databases">
        <title>A collection of bacterial strains from the Burkholderia cepacia Research Laboratory and Repository.</title>
        <authorList>
            <person name="Lipuma J."/>
            <person name="Spilker T."/>
        </authorList>
    </citation>
    <scope>NUCLEOTIDE SEQUENCE</scope>
    <source>
        <strain evidence="6">AU37435</strain>
    </source>
</reference>
<dbReference type="Proteomes" id="UP001196915">
    <property type="component" value="Unassembled WGS sequence"/>
</dbReference>
<keyword evidence="3" id="KW-0238">DNA-binding</keyword>
<evidence type="ECO:0000256" key="2">
    <source>
        <dbReference type="ARBA" id="ARBA00023015"/>
    </source>
</evidence>
<dbReference type="AlphaFoldDB" id="A0AAP2HQG3"/>
<keyword evidence="4" id="KW-0804">Transcription</keyword>
<dbReference type="SUPFAM" id="SSF46785">
    <property type="entry name" value="Winged helix' DNA-binding domain"/>
    <property type="match status" value="1"/>
</dbReference>
<name>A0AAP2HQG3_9BURK</name>
<evidence type="ECO:0000259" key="5">
    <source>
        <dbReference type="PROSITE" id="PS50931"/>
    </source>
</evidence>
<dbReference type="PRINTS" id="PR00039">
    <property type="entry name" value="HTHLYSR"/>
</dbReference>
<dbReference type="InterPro" id="IPR000847">
    <property type="entry name" value="LysR_HTH_N"/>
</dbReference>
<evidence type="ECO:0000313" key="6">
    <source>
        <dbReference type="EMBL" id="MBU9360276.1"/>
    </source>
</evidence>
<comment type="caution">
    <text evidence="6">The sequence shown here is derived from an EMBL/GenBank/DDBJ whole genome shotgun (WGS) entry which is preliminary data.</text>
</comment>
<gene>
    <name evidence="6" type="primary">argP</name>
    <name evidence="6" type="ORF">KTE52_28490</name>
</gene>
<dbReference type="NCBIfam" id="NF009888">
    <property type="entry name" value="PRK13348.1"/>
    <property type="match status" value="1"/>
</dbReference>
<dbReference type="PANTHER" id="PTHR30579">
    <property type="entry name" value="TRANSCRIPTIONAL REGULATOR"/>
    <property type="match status" value="1"/>
</dbReference>
<dbReference type="GO" id="GO:0003677">
    <property type="term" value="F:DNA binding"/>
    <property type="evidence" value="ECO:0007669"/>
    <property type="project" value="UniProtKB-KW"/>
</dbReference>
<dbReference type="Gene3D" id="1.10.10.10">
    <property type="entry name" value="Winged helix-like DNA-binding domain superfamily/Winged helix DNA-binding domain"/>
    <property type="match status" value="1"/>
</dbReference>
<dbReference type="GO" id="GO:0003700">
    <property type="term" value="F:DNA-binding transcription factor activity"/>
    <property type="evidence" value="ECO:0007669"/>
    <property type="project" value="InterPro"/>
</dbReference>
<evidence type="ECO:0000256" key="3">
    <source>
        <dbReference type="ARBA" id="ARBA00023125"/>
    </source>
</evidence>
<dbReference type="Pfam" id="PF03466">
    <property type="entry name" value="LysR_substrate"/>
    <property type="match status" value="1"/>
</dbReference>
<dbReference type="InterPro" id="IPR036388">
    <property type="entry name" value="WH-like_DNA-bd_sf"/>
</dbReference>
<dbReference type="Gene3D" id="3.40.190.290">
    <property type="match status" value="1"/>
</dbReference>
<dbReference type="InterPro" id="IPR036390">
    <property type="entry name" value="WH_DNA-bd_sf"/>
</dbReference>
<feature type="domain" description="HTH lysR-type" evidence="5">
    <location>
        <begin position="11"/>
        <end position="67"/>
    </location>
</feature>
<dbReference type="InterPro" id="IPR050176">
    <property type="entry name" value="LTTR"/>
</dbReference>
<dbReference type="NCBIfam" id="TIGR03298">
    <property type="entry name" value="argP"/>
    <property type="match status" value="1"/>
</dbReference>
<proteinExistence type="inferred from homology"/>
<dbReference type="PROSITE" id="PS50931">
    <property type="entry name" value="HTH_LYSR"/>
    <property type="match status" value="1"/>
</dbReference>
<dbReference type="InterPro" id="IPR017685">
    <property type="entry name" value="ArgP"/>
</dbReference>
<dbReference type="SUPFAM" id="SSF53850">
    <property type="entry name" value="Periplasmic binding protein-like II"/>
    <property type="match status" value="1"/>
</dbReference>
<dbReference type="Pfam" id="PF00126">
    <property type="entry name" value="HTH_1"/>
    <property type="match status" value="1"/>
</dbReference>
<keyword evidence="2" id="KW-0805">Transcription regulation</keyword>
<dbReference type="RefSeq" id="WP_034194683.1">
    <property type="nucleotide sequence ID" value="NZ_JAHPMX010000025.1"/>
</dbReference>
<protein>
    <submittedName>
        <fullName evidence="6">HTH-type transcriptional regulator ArgP</fullName>
    </submittedName>
</protein>
<comment type="similarity">
    <text evidence="1">Belongs to the LysR transcriptional regulatory family.</text>
</comment>
<dbReference type="InterPro" id="IPR005119">
    <property type="entry name" value="LysR_subst-bd"/>
</dbReference>
<dbReference type="NCBIfam" id="NF002964">
    <property type="entry name" value="PRK03635.1"/>
    <property type="match status" value="1"/>
</dbReference>
<dbReference type="EMBL" id="JAHPMX010000025">
    <property type="protein sequence ID" value="MBU9360276.1"/>
    <property type="molecule type" value="Genomic_DNA"/>
</dbReference>